<evidence type="ECO:0000313" key="2">
    <source>
        <dbReference type="Proteomes" id="UP001154282"/>
    </source>
</evidence>
<protein>
    <submittedName>
        <fullName evidence="1">Uncharacterized protein</fullName>
    </submittedName>
</protein>
<organism evidence="1 2">
    <name type="scientific">Linum tenue</name>
    <dbReference type="NCBI Taxonomy" id="586396"/>
    <lineage>
        <taxon>Eukaryota</taxon>
        <taxon>Viridiplantae</taxon>
        <taxon>Streptophyta</taxon>
        <taxon>Embryophyta</taxon>
        <taxon>Tracheophyta</taxon>
        <taxon>Spermatophyta</taxon>
        <taxon>Magnoliopsida</taxon>
        <taxon>eudicotyledons</taxon>
        <taxon>Gunneridae</taxon>
        <taxon>Pentapetalae</taxon>
        <taxon>rosids</taxon>
        <taxon>fabids</taxon>
        <taxon>Malpighiales</taxon>
        <taxon>Linaceae</taxon>
        <taxon>Linum</taxon>
    </lineage>
</organism>
<gene>
    <name evidence="1" type="ORF">LITE_LOCUS19752</name>
</gene>
<dbReference type="Proteomes" id="UP001154282">
    <property type="component" value="Unassembled WGS sequence"/>
</dbReference>
<sequence>MFPVDPCPPHRRQDEAAILVPEHHSKSSSPFFNFASVDIQFQLPLVWFLPFGFLPGHPHLGSLESSCGIPPALGHRRMPTARKWLLLLTQYSPQSHQSTSP</sequence>
<name>A0AAV0KQT1_9ROSI</name>
<dbReference type="AlphaFoldDB" id="A0AAV0KQT1"/>
<proteinExistence type="predicted"/>
<comment type="caution">
    <text evidence="1">The sequence shown here is derived from an EMBL/GenBank/DDBJ whole genome shotgun (WGS) entry which is preliminary data.</text>
</comment>
<dbReference type="EMBL" id="CAMGYJ010000005">
    <property type="protein sequence ID" value="CAI0424022.1"/>
    <property type="molecule type" value="Genomic_DNA"/>
</dbReference>
<reference evidence="1" key="1">
    <citation type="submission" date="2022-08" db="EMBL/GenBank/DDBJ databases">
        <authorList>
            <person name="Gutierrez-Valencia J."/>
        </authorList>
    </citation>
    <scope>NUCLEOTIDE SEQUENCE</scope>
</reference>
<accession>A0AAV0KQT1</accession>
<evidence type="ECO:0000313" key="1">
    <source>
        <dbReference type="EMBL" id="CAI0424022.1"/>
    </source>
</evidence>
<keyword evidence="2" id="KW-1185">Reference proteome</keyword>